<name>A0A1E1LJR9_9HELO</name>
<feature type="region of interest" description="Disordered" evidence="1">
    <location>
        <begin position="437"/>
        <end position="545"/>
    </location>
</feature>
<evidence type="ECO:0000313" key="3">
    <source>
        <dbReference type="EMBL" id="CZT10049.1"/>
    </source>
</evidence>
<accession>A0A1E1LJR9</accession>
<reference evidence="4" key="1">
    <citation type="submission" date="2016-03" db="EMBL/GenBank/DDBJ databases">
        <authorList>
            <person name="Ploux O."/>
        </authorList>
    </citation>
    <scope>NUCLEOTIDE SEQUENCE [LARGE SCALE GENOMIC DNA]</scope>
    <source>
        <strain evidence="4">UK7</strain>
    </source>
</reference>
<dbReference type="InParanoid" id="A0A1E1LJR9"/>
<keyword evidence="2" id="KW-0732">Signal</keyword>
<evidence type="ECO:0000313" key="4">
    <source>
        <dbReference type="Proteomes" id="UP000178129"/>
    </source>
</evidence>
<feature type="signal peptide" evidence="2">
    <location>
        <begin position="1"/>
        <end position="24"/>
    </location>
</feature>
<gene>
    <name evidence="3" type="ORF">RCO7_03196</name>
</gene>
<comment type="caution">
    <text evidence="3">The sequence shown here is derived from an EMBL/GenBank/DDBJ whole genome shotgun (WGS) entry which is preliminary data.</text>
</comment>
<organism evidence="3 4">
    <name type="scientific">Rhynchosporium graminicola</name>
    <dbReference type="NCBI Taxonomy" id="2792576"/>
    <lineage>
        <taxon>Eukaryota</taxon>
        <taxon>Fungi</taxon>
        <taxon>Dikarya</taxon>
        <taxon>Ascomycota</taxon>
        <taxon>Pezizomycotina</taxon>
        <taxon>Leotiomycetes</taxon>
        <taxon>Helotiales</taxon>
        <taxon>Ploettnerulaceae</taxon>
        <taxon>Rhynchosporium</taxon>
    </lineage>
</organism>
<feature type="chain" id="PRO_5009447208" evidence="2">
    <location>
        <begin position="25"/>
        <end position="583"/>
    </location>
</feature>
<dbReference type="AlphaFoldDB" id="A0A1E1LJR9"/>
<evidence type="ECO:0000256" key="1">
    <source>
        <dbReference type="SAM" id="MobiDB-lite"/>
    </source>
</evidence>
<dbReference type="EMBL" id="FJUW01000053">
    <property type="protein sequence ID" value="CZT10049.1"/>
    <property type="molecule type" value="Genomic_DNA"/>
</dbReference>
<feature type="compositionally biased region" description="Polar residues" evidence="1">
    <location>
        <begin position="497"/>
        <end position="513"/>
    </location>
</feature>
<keyword evidence="4" id="KW-1185">Reference proteome</keyword>
<feature type="compositionally biased region" description="Basic and acidic residues" evidence="1">
    <location>
        <begin position="486"/>
        <end position="496"/>
    </location>
</feature>
<evidence type="ECO:0000256" key="2">
    <source>
        <dbReference type="SAM" id="SignalP"/>
    </source>
</evidence>
<protein>
    <submittedName>
        <fullName evidence="3">Uncharacterized protein</fullName>
    </submittedName>
</protein>
<proteinExistence type="predicted"/>
<dbReference type="Proteomes" id="UP000178129">
    <property type="component" value="Unassembled WGS sequence"/>
</dbReference>
<feature type="compositionally biased region" description="Polar residues" evidence="1">
    <location>
        <begin position="450"/>
        <end position="471"/>
    </location>
</feature>
<dbReference type="STRING" id="914237.A0A1E1LJR9"/>
<sequence length="583" mass="63696">MISILTTINSRAIVVLLLSPSGRAIQNRNSGSLDPTSPPFWIASAPGYAGRRGGLCASAETAIQDGILTSIVSKARPAAPAFAIVVTPPSPPRRPISPPVDASLLAPPPRPDLIIFSLHSIEYDLISPPDNPIFTLAILGALVMSSSNTPHNAGISQSWISPAASNIAKYNRLQIAASYLGIYRSPFFPHSATEWNKHNAEMKSVEAVKQRKVLEEKIRVLEVRRKDRNASGDRVGAEETKINECELAFRHKDETEIDEEVKNGEIGWSVGLSAVLGEKTAFWAGGEELLKEGKVDEENGMRAFWPDMGELKYEGETRAKRTNIRRLPLPRLDLYSTGMLRHFIPPASPISQTEKGSLVDLLIDKKALADIAWFERQVVPFKYKLDQLPCLDRLWEANERTNNGGPYFKPASEDDVKTPPVVNEVKEELDIVKGYEAGHDEGHEPGAASYEQNLNNNGKPPIQTAQSQNQDTKPDKSSNPEPTLFDEFHTGFDSHAHPTQINTSSSTYGSQPPGNHVDANRPPGAGMYDDVGLPPNYSDGAEGAGNGKRCPAGGWMFDEGELRRSGDWAGLLDELDCVGDLEV</sequence>